<gene>
    <name evidence="2" type="ORF">TSUD_248910</name>
</gene>
<evidence type="ECO:0000313" key="2">
    <source>
        <dbReference type="EMBL" id="GAU18189.1"/>
    </source>
</evidence>
<dbReference type="AlphaFoldDB" id="A0A2Z6LKB2"/>
<evidence type="ECO:0000313" key="3">
    <source>
        <dbReference type="Proteomes" id="UP000242715"/>
    </source>
</evidence>
<keyword evidence="3" id="KW-1185">Reference proteome</keyword>
<protein>
    <submittedName>
        <fullName evidence="2">Uncharacterized protein</fullName>
    </submittedName>
</protein>
<reference evidence="3" key="1">
    <citation type="journal article" date="2017" name="Front. Plant Sci.">
        <title>Climate Clever Clovers: New Paradigm to Reduce the Environmental Footprint of Ruminants by Breeding Low Methanogenic Forages Utilizing Haplotype Variation.</title>
        <authorList>
            <person name="Kaur P."/>
            <person name="Appels R."/>
            <person name="Bayer P.E."/>
            <person name="Keeble-Gagnere G."/>
            <person name="Wang J."/>
            <person name="Hirakawa H."/>
            <person name="Shirasawa K."/>
            <person name="Vercoe P."/>
            <person name="Stefanova K."/>
            <person name="Durmic Z."/>
            <person name="Nichols P."/>
            <person name="Revell C."/>
            <person name="Isobe S.N."/>
            <person name="Edwards D."/>
            <person name="Erskine W."/>
        </authorList>
    </citation>
    <scope>NUCLEOTIDE SEQUENCE [LARGE SCALE GENOMIC DNA]</scope>
    <source>
        <strain evidence="3">cv. Daliak</strain>
    </source>
</reference>
<sequence length="77" mass="8612">MISSLLVSPRSNDSYYTITILTLNELERSIEIERLKTVSIKDGSSNAIKDIKQKPKQDGSKTEISQITINTPKTSNE</sequence>
<dbReference type="Proteomes" id="UP000242715">
    <property type="component" value="Unassembled WGS sequence"/>
</dbReference>
<feature type="region of interest" description="Disordered" evidence="1">
    <location>
        <begin position="49"/>
        <end position="77"/>
    </location>
</feature>
<accession>A0A2Z6LKB2</accession>
<dbReference type="EMBL" id="DF973179">
    <property type="protein sequence ID" value="GAU18189.1"/>
    <property type="molecule type" value="Genomic_DNA"/>
</dbReference>
<feature type="compositionally biased region" description="Polar residues" evidence="1">
    <location>
        <begin position="62"/>
        <end position="77"/>
    </location>
</feature>
<evidence type="ECO:0000256" key="1">
    <source>
        <dbReference type="SAM" id="MobiDB-lite"/>
    </source>
</evidence>
<name>A0A2Z6LKB2_TRISU</name>
<organism evidence="2 3">
    <name type="scientific">Trifolium subterraneum</name>
    <name type="common">Subterranean clover</name>
    <dbReference type="NCBI Taxonomy" id="3900"/>
    <lineage>
        <taxon>Eukaryota</taxon>
        <taxon>Viridiplantae</taxon>
        <taxon>Streptophyta</taxon>
        <taxon>Embryophyta</taxon>
        <taxon>Tracheophyta</taxon>
        <taxon>Spermatophyta</taxon>
        <taxon>Magnoliopsida</taxon>
        <taxon>eudicotyledons</taxon>
        <taxon>Gunneridae</taxon>
        <taxon>Pentapetalae</taxon>
        <taxon>rosids</taxon>
        <taxon>fabids</taxon>
        <taxon>Fabales</taxon>
        <taxon>Fabaceae</taxon>
        <taxon>Papilionoideae</taxon>
        <taxon>50 kb inversion clade</taxon>
        <taxon>NPAAA clade</taxon>
        <taxon>Hologalegina</taxon>
        <taxon>IRL clade</taxon>
        <taxon>Trifolieae</taxon>
        <taxon>Trifolium</taxon>
    </lineage>
</organism>
<proteinExistence type="predicted"/>
<feature type="compositionally biased region" description="Basic and acidic residues" evidence="1">
    <location>
        <begin position="49"/>
        <end position="61"/>
    </location>
</feature>